<feature type="compositionally biased region" description="Polar residues" evidence="18">
    <location>
        <begin position="1"/>
        <end position="12"/>
    </location>
</feature>
<dbReference type="AlphaFoldDB" id="A0A232M5V5"/>
<evidence type="ECO:0000256" key="7">
    <source>
        <dbReference type="ARBA" id="ARBA00022801"/>
    </source>
</evidence>
<dbReference type="InterPro" id="IPR050732">
    <property type="entry name" value="Beta-glucan_modifiers"/>
</dbReference>
<dbReference type="OrthoDB" id="68336at2759"/>
<evidence type="ECO:0000256" key="14">
    <source>
        <dbReference type="ARBA" id="ARBA00023326"/>
    </source>
</evidence>
<organism evidence="20 21">
    <name type="scientific">Elaphomyces granulatus</name>
    <dbReference type="NCBI Taxonomy" id="519963"/>
    <lineage>
        <taxon>Eukaryota</taxon>
        <taxon>Fungi</taxon>
        <taxon>Dikarya</taxon>
        <taxon>Ascomycota</taxon>
        <taxon>Pezizomycotina</taxon>
        <taxon>Eurotiomycetes</taxon>
        <taxon>Eurotiomycetidae</taxon>
        <taxon>Eurotiales</taxon>
        <taxon>Elaphomycetaceae</taxon>
        <taxon>Elaphomyces</taxon>
    </lineage>
</organism>
<evidence type="ECO:0000256" key="11">
    <source>
        <dbReference type="ARBA" id="ARBA00023180"/>
    </source>
</evidence>
<feature type="compositionally biased region" description="Basic and acidic residues" evidence="18">
    <location>
        <begin position="128"/>
        <end position="137"/>
    </location>
</feature>
<sequence>MSRPSDSFSTNRLLEGTDDPERQQLPWSGQLHPAAHPDSSFNRLRDQRFQPYDPNVNPTLPVPQEGLGLPSSQIGHANTYNPAHSSNSTQRDSTMNLAPGVTTFTAAAAGGIALDAATRNDQNVGPEPWRDLGDEGNGHFANPSEPPHIIGGSDGLQVPPMLSNHGPGRPSSLAGRDSYGSDNPLGVAGAGTGQVTPGRGSPYPTSSHPSQQSLGSSFPPSYQSSSGPYYPGYGPRMEPEPINVDEIADDEDDELFDPPQRRSVPSLGRDSSNDTNSRHINAAAGAAASGGMLGSIGGMFKGGNGGSGAGPSYGIVPGSAEKKRWLGVRNGRKRAMIRALLLGFVIIGGIIGGIVAGIVVHFKNNSSGSSNSSSGGGGGGANSGGSNSDQSDFDKNSPEIQALMGNQNLHKVFPGMDYTPWGVQHPLCLKYPPIQNNVTQDIAVLSQLTNTIRLYGTDCNQTEMTLYAIDRLGLTDMKVWLGVWIDTNTTTNDRQLTQLYNIIDSTKDKSIFKGAIIGNEVLFHATNKVSAQATLINYIQSVRANFTQRNLNLPLSTSDLGDNWNAQLIQAVDVVMSNVHPFFAGIAVDNATAWTWSFWESHDVSKTQGTTKQQVISEVGWPSGGGNDCGGTKAGCPNAQAGAVSGIDEMNKFMSDFVCQSLSNGTEYFWFEAFDEPWKTKYYEAGQEWEDKWGLMDAARNLKAGLNIPDCGGKQAT</sequence>
<keyword evidence="7" id="KW-0378">Hydrolase</keyword>
<dbReference type="GO" id="GO:0009986">
    <property type="term" value="C:cell surface"/>
    <property type="evidence" value="ECO:0007669"/>
    <property type="project" value="TreeGrafter"/>
</dbReference>
<comment type="subcellular location">
    <subcellularLocation>
        <location evidence="2">Cell membrane</location>
        <topology evidence="2">Single-pass type II membrane protein</topology>
    </subcellularLocation>
</comment>
<dbReference type="GO" id="GO:0009277">
    <property type="term" value="C:fungal-type cell wall"/>
    <property type="evidence" value="ECO:0007669"/>
    <property type="project" value="TreeGrafter"/>
</dbReference>
<evidence type="ECO:0000256" key="18">
    <source>
        <dbReference type="SAM" id="MobiDB-lite"/>
    </source>
</evidence>
<feature type="compositionally biased region" description="Polar residues" evidence="18">
    <location>
        <begin position="70"/>
        <end position="93"/>
    </location>
</feature>
<dbReference type="InterPro" id="IPR017853">
    <property type="entry name" value="GH"/>
</dbReference>
<evidence type="ECO:0000256" key="4">
    <source>
        <dbReference type="ARBA" id="ARBA00012780"/>
    </source>
</evidence>
<keyword evidence="5" id="KW-1003">Cell membrane</keyword>
<dbReference type="EMBL" id="NPHW01002453">
    <property type="protein sequence ID" value="OXV11477.1"/>
    <property type="molecule type" value="Genomic_DNA"/>
</dbReference>
<feature type="compositionally biased region" description="Acidic residues" evidence="18">
    <location>
        <begin position="246"/>
        <end position="256"/>
    </location>
</feature>
<protein>
    <recommendedName>
        <fullName evidence="4">glucan endo-1,3-beta-D-glucosidase</fullName>
        <ecNumber evidence="4">3.2.1.39</ecNumber>
    </recommendedName>
    <alternativeName>
        <fullName evidence="17">Endo-1,3-beta-glucanase btgC</fullName>
    </alternativeName>
    <alternativeName>
        <fullName evidence="16">Laminarinase btgC</fullName>
    </alternativeName>
</protein>
<feature type="transmembrane region" description="Helical" evidence="19">
    <location>
        <begin position="339"/>
        <end position="362"/>
    </location>
</feature>
<comment type="function">
    <text evidence="15">Glucanases play a role in cell expansion during growth, in cell-cell fusion during mating, and in spore release during sporulation. This enzyme may be involved in beta-glucan degradation. Active on laminarin and lichenan.</text>
</comment>
<dbReference type="SUPFAM" id="SSF51445">
    <property type="entry name" value="(Trans)glycosidases"/>
    <property type="match status" value="1"/>
</dbReference>
<evidence type="ECO:0000256" key="16">
    <source>
        <dbReference type="ARBA" id="ARBA00042373"/>
    </source>
</evidence>
<evidence type="ECO:0000256" key="19">
    <source>
        <dbReference type="SAM" id="Phobius"/>
    </source>
</evidence>
<comment type="caution">
    <text evidence="20">The sequence shown here is derived from an EMBL/GenBank/DDBJ whole genome shotgun (WGS) entry which is preliminary data.</text>
</comment>
<evidence type="ECO:0000313" key="20">
    <source>
        <dbReference type="EMBL" id="OXV11477.1"/>
    </source>
</evidence>
<feature type="compositionally biased region" description="Low complexity" evidence="18">
    <location>
        <begin position="206"/>
        <end position="235"/>
    </location>
</feature>
<keyword evidence="13" id="KW-0961">Cell wall biogenesis/degradation</keyword>
<evidence type="ECO:0000256" key="5">
    <source>
        <dbReference type="ARBA" id="ARBA00022475"/>
    </source>
</evidence>
<dbReference type="PANTHER" id="PTHR16631:SF17">
    <property type="entry name" value="GLUCAN ENDO-1,3-BETA-GLUCOSIDASE BTGC"/>
    <property type="match status" value="1"/>
</dbReference>
<evidence type="ECO:0000256" key="3">
    <source>
        <dbReference type="ARBA" id="ARBA00008773"/>
    </source>
</evidence>
<dbReference type="GO" id="GO:0005886">
    <property type="term" value="C:plasma membrane"/>
    <property type="evidence" value="ECO:0007669"/>
    <property type="project" value="UniProtKB-SubCell"/>
</dbReference>
<keyword evidence="10 19" id="KW-0472">Membrane</keyword>
<dbReference type="Gene3D" id="3.20.20.80">
    <property type="entry name" value="Glycosidases"/>
    <property type="match status" value="1"/>
</dbReference>
<evidence type="ECO:0000256" key="12">
    <source>
        <dbReference type="ARBA" id="ARBA00023277"/>
    </source>
</evidence>
<keyword evidence="14" id="KW-0624">Polysaccharide degradation</keyword>
<comment type="catalytic activity">
    <reaction evidence="1">
        <text>Hydrolysis of (1-&gt;3)-beta-D-glucosidic linkages in (1-&gt;3)-beta-D-glucans.</text>
        <dbReference type="EC" id="3.2.1.39"/>
    </reaction>
</comment>
<keyword evidence="8" id="KW-0735">Signal-anchor</keyword>
<feature type="region of interest" description="Disordered" evidence="18">
    <location>
        <begin position="1"/>
        <end position="93"/>
    </location>
</feature>
<keyword evidence="6 19" id="KW-0812">Transmembrane</keyword>
<evidence type="ECO:0000256" key="8">
    <source>
        <dbReference type="ARBA" id="ARBA00022968"/>
    </source>
</evidence>
<dbReference type="GO" id="GO:0000272">
    <property type="term" value="P:polysaccharide catabolic process"/>
    <property type="evidence" value="ECO:0007669"/>
    <property type="project" value="UniProtKB-KW"/>
</dbReference>
<dbReference type="Proteomes" id="UP000243515">
    <property type="component" value="Unassembled WGS sequence"/>
</dbReference>
<dbReference type="PANTHER" id="PTHR16631">
    <property type="entry name" value="GLUCAN 1,3-BETA-GLUCOSIDASE"/>
    <property type="match status" value="1"/>
</dbReference>
<keyword evidence="21" id="KW-1185">Reference proteome</keyword>
<dbReference type="EC" id="3.2.1.39" evidence="4"/>
<keyword evidence="12" id="KW-0119">Carbohydrate metabolism</keyword>
<feature type="compositionally biased region" description="Gly residues" evidence="18">
    <location>
        <begin position="374"/>
        <end position="383"/>
    </location>
</feature>
<dbReference type="GO" id="GO:0071555">
    <property type="term" value="P:cell wall organization"/>
    <property type="evidence" value="ECO:0007669"/>
    <property type="project" value="UniProtKB-KW"/>
</dbReference>
<keyword evidence="9 19" id="KW-1133">Transmembrane helix</keyword>
<feature type="region of interest" description="Disordered" evidence="18">
    <location>
        <begin position="367"/>
        <end position="397"/>
    </location>
</feature>
<evidence type="ECO:0000256" key="6">
    <source>
        <dbReference type="ARBA" id="ARBA00022692"/>
    </source>
</evidence>
<evidence type="ECO:0000256" key="15">
    <source>
        <dbReference type="ARBA" id="ARBA00037649"/>
    </source>
</evidence>
<evidence type="ECO:0000313" key="21">
    <source>
        <dbReference type="Proteomes" id="UP000243515"/>
    </source>
</evidence>
<keyword evidence="11" id="KW-0325">Glycoprotein</keyword>
<evidence type="ECO:0000256" key="13">
    <source>
        <dbReference type="ARBA" id="ARBA00023316"/>
    </source>
</evidence>
<reference evidence="20 21" key="1">
    <citation type="journal article" date="2015" name="Environ. Microbiol.">
        <title>Metagenome sequence of Elaphomyces granulatus from sporocarp tissue reveals Ascomycota ectomycorrhizal fingerprints of genome expansion and a Proteobacteria-rich microbiome.</title>
        <authorList>
            <person name="Quandt C.A."/>
            <person name="Kohler A."/>
            <person name="Hesse C.N."/>
            <person name="Sharpton T.J."/>
            <person name="Martin F."/>
            <person name="Spatafora J.W."/>
        </authorList>
    </citation>
    <scope>NUCLEOTIDE SEQUENCE [LARGE SCALE GENOMIC DNA]</scope>
    <source>
        <strain evidence="20 21">OSC145934</strain>
    </source>
</reference>
<gene>
    <name evidence="20" type="ORF">Egran_00765</name>
</gene>
<name>A0A232M5V5_9EURO</name>
<accession>A0A232M5V5</accession>
<evidence type="ECO:0000256" key="1">
    <source>
        <dbReference type="ARBA" id="ARBA00000382"/>
    </source>
</evidence>
<evidence type="ECO:0000256" key="10">
    <source>
        <dbReference type="ARBA" id="ARBA00023136"/>
    </source>
</evidence>
<evidence type="ECO:0000256" key="9">
    <source>
        <dbReference type="ARBA" id="ARBA00022989"/>
    </source>
</evidence>
<dbReference type="GO" id="GO:0005576">
    <property type="term" value="C:extracellular region"/>
    <property type="evidence" value="ECO:0007669"/>
    <property type="project" value="TreeGrafter"/>
</dbReference>
<proteinExistence type="inferred from homology"/>
<dbReference type="GO" id="GO:0042973">
    <property type="term" value="F:glucan endo-1,3-beta-D-glucosidase activity"/>
    <property type="evidence" value="ECO:0007669"/>
    <property type="project" value="UniProtKB-EC"/>
</dbReference>
<evidence type="ECO:0000256" key="17">
    <source>
        <dbReference type="ARBA" id="ARBA00043078"/>
    </source>
</evidence>
<evidence type="ECO:0000256" key="2">
    <source>
        <dbReference type="ARBA" id="ARBA00004401"/>
    </source>
</evidence>
<feature type="region of interest" description="Disordered" evidence="18">
    <location>
        <begin position="117"/>
        <end position="277"/>
    </location>
</feature>
<comment type="similarity">
    <text evidence="3">Belongs to the glycosyl hydrolase 17 family.</text>
</comment>
<dbReference type="FunFam" id="3.20.20.80:FF:000151">
    <property type="entry name" value="Glucan endo-1,3-beta-glucosidase btgC"/>
    <property type="match status" value="1"/>
</dbReference>